<dbReference type="PANTHER" id="PTHR10534">
    <property type="entry name" value="PYRIDOXAL KINASE"/>
    <property type="match status" value="1"/>
</dbReference>
<protein>
    <recommendedName>
        <fullName evidence="1">pyridoxal kinase</fullName>
        <ecNumber evidence="1">2.7.1.35</ecNumber>
    </recommendedName>
</protein>
<keyword evidence="2 7" id="KW-0808">Transferase</keyword>
<evidence type="ECO:0000313" key="7">
    <source>
        <dbReference type="EMBL" id="MBM6922788.1"/>
    </source>
</evidence>
<dbReference type="InterPro" id="IPR013749">
    <property type="entry name" value="PM/HMP-P_kinase-1"/>
</dbReference>
<keyword evidence="8" id="KW-1185">Reference proteome</keyword>
<comment type="caution">
    <text evidence="7">The sequence shown here is derived from an EMBL/GenBank/DDBJ whole genome shotgun (WGS) entry which is preliminary data.</text>
</comment>
<keyword evidence="4 7" id="KW-0418">Kinase</keyword>
<dbReference type="InterPro" id="IPR029056">
    <property type="entry name" value="Ribokinase-like"/>
</dbReference>
<keyword evidence="5" id="KW-0067">ATP-binding</keyword>
<accession>A0ABS2GLU9</accession>
<dbReference type="NCBIfam" id="NF005491">
    <property type="entry name" value="PRK07105.1"/>
    <property type="match status" value="1"/>
</dbReference>
<dbReference type="InterPro" id="IPR004625">
    <property type="entry name" value="PyrdxlKinase"/>
</dbReference>
<dbReference type="RefSeq" id="WP_177502477.1">
    <property type="nucleotide sequence ID" value="NZ_JACSNR010000003.1"/>
</dbReference>
<evidence type="ECO:0000259" key="6">
    <source>
        <dbReference type="Pfam" id="PF08543"/>
    </source>
</evidence>
<dbReference type="Proteomes" id="UP000724149">
    <property type="component" value="Unassembled WGS sequence"/>
</dbReference>
<keyword evidence="3" id="KW-0547">Nucleotide-binding</keyword>
<evidence type="ECO:0000256" key="5">
    <source>
        <dbReference type="ARBA" id="ARBA00022840"/>
    </source>
</evidence>
<dbReference type="CDD" id="cd01173">
    <property type="entry name" value="pyridoxal_pyridoxamine_kinase"/>
    <property type="match status" value="1"/>
</dbReference>
<evidence type="ECO:0000313" key="8">
    <source>
        <dbReference type="Proteomes" id="UP000724149"/>
    </source>
</evidence>
<sequence>MRPLIPRVAAIHDLSGFGRSSLCNVLPILSTMGIQACPVPTAVLSTHSGGFDGYTFRDLTEDIPGFIRHWKELGLEFDGIYSGFLGSPRQVELVRELIHTFRTPKTWVVIDPVMGDGGSLYSSISKDMIGEMRRLIGEADLIVPNQTEAAFLLGEDPASHADTPEDLKRRLRALADLGPKTVLLTSAEDRTRPGEIGVAAYEKQSGRYWRVFSPKLQGSYPGTGDIFASVMLGSLLQGNSLPIAIDRAVQFISQCIKASDSYEYPRREGVLLERELPLLHTTALIGSYEEF</sequence>
<evidence type="ECO:0000256" key="2">
    <source>
        <dbReference type="ARBA" id="ARBA00022679"/>
    </source>
</evidence>
<dbReference type="EC" id="2.7.1.35" evidence="1"/>
<gene>
    <name evidence="7" type="ORF">H9X81_03650</name>
</gene>
<evidence type="ECO:0000256" key="3">
    <source>
        <dbReference type="ARBA" id="ARBA00022741"/>
    </source>
</evidence>
<feature type="domain" description="Pyridoxamine kinase/Phosphomethylpyrimidine kinase" evidence="6">
    <location>
        <begin position="76"/>
        <end position="259"/>
    </location>
</feature>
<evidence type="ECO:0000256" key="1">
    <source>
        <dbReference type="ARBA" id="ARBA00012104"/>
    </source>
</evidence>
<organism evidence="7 8">
    <name type="scientific">Hydrogenoanaerobacterium saccharovorans</name>
    <dbReference type="NCBI Taxonomy" id="474960"/>
    <lineage>
        <taxon>Bacteria</taxon>
        <taxon>Bacillati</taxon>
        <taxon>Bacillota</taxon>
        <taxon>Clostridia</taxon>
        <taxon>Eubacteriales</taxon>
        <taxon>Oscillospiraceae</taxon>
        <taxon>Hydrogenoanaerobacterium</taxon>
    </lineage>
</organism>
<dbReference type="Pfam" id="PF08543">
    <property type="entry name" value="Phos_pyr_kin"/>
    <property type="match status" value="1"/>
</dbReference>
<dbReference type="Gene3D" id="3.40.1190.20">
    <property type="match status" value="1"/>
</dbReference>
<reference evidence="7 8" key="1">
    <citation type="journal article" date="2021" name="Sci. Rep.">
        <title>The distribution of antibiotic resistance genes in chicken gut microbiota commensals.</title>
        <authorList>
            <person name="Juricova H."/>
            <person name="Matiasovicova J."/>
            <person name="Kubasova T."/>
            <person name="Cejkova D."/>
            <person name="Rychlik I."/>
        </authorList>
    </citation>
    <scope>NUCLEOTIDE SEQUENCE [LARGE SCALE GENOMIC DNA]</scope>
    <source>
        <strain evidence="7 8">An564</strain>
    </source>
</reference>
<proteinExistence type="predicted"/>
<dbReference type="EMBL" id="JACSNR010000003">
    <property type="protein sequence ID" value="MBM6922788.1"/>
    <property type="molecule type" value="Genomic_DNA"/>
</dbReference>
<evidence type="ECO:0000256" key="4">
    <source>
        <dbReference type="ARBA" id="ARBA00022777"/>
    </source>
</evidence>
<dbReference type="GO" id="GO:0008478">
    <property type="term" value="F:pyridoxal kinase activity"/>
    <property type="evidence" value="ECO:0007669"/>
    <property type="project" value="UniProtKB-EC"/>
</dbReference>
<dbReference type="PANTHER" id="PTHR10534:SF2">
    <property type="entry name" value="PYRIDOXAL KINASE"/>
    <property type="match status" value="1"/>
</dbReference>
<dbReference type="SUPFAM" id="SSF53613">
    <property type="entry name" value="Ribokinase-like"/>
    <property type="match status" value="1"/>
</dbReference>
<name>A0ABS2GLU9_9FIRM</name>